<dbReference type="Pfam" id="PF00172">
    <property type="entry name" value="Zn_clus"/>
    <property type="match status" value="1"/>
</dbReference>
<comment type="subcellular location">
    <subcellularLocation>
        <location evidence="1">Nucleus</location>
    </subcellularLocation>
</comment>
<organism evidence="8 9">
    <name type="scientific">Aspergillus pseudoustus</name>
    <dbReference type="NCBI Taxonomy" id="1810923"/>
    <lineage>
        <taxon>Eukaryota</taxon>
        <taxon>Fungi</taxon>
        <taxon>Dikarya</taxon>
        <taxon>Ascomycota</taxon>
        <taxon>Pezizomycotina</taxon>
        <taxon>Eurotiomycetes</taxon>
        <taxon>Eurotiomycetidae</taxon>
        <taxon>Eurotiales</taxon>
        <taxon>Aspergillaceae</taxon>
        <taxon>Aspergillus</taxon>
        <taxon>Aspergillus subgen. Nidulantes</taxon>
    </lineage>
</organism>
<dbReference type="CDD" id="cd00067">
    <property type="entry name" value="GAL4"/>
    <property type="match status" value="1"/>
</dbReference>
<protein>
    <recommendedName>
        <fullName evidence="7">Zn(2)-C6 fungal-type domain-containing protein</fullName>
    </recommendedName>
</protein>
<dbReference type="Pfam" id="PF04082">
    <property type="entry name" value="Fungal_trans"/>
    <property type="match status" value="1"/>
</dbReference>
<dbReference type="SMART" id="SM00906">
    <property type="entry name" value="Fungal_trans"/>
    <property type="match status" value="1"/>
</dbReference>
<evidence type="ECO:0000256" key="3">
    <source>
        <dbReference type="ARBA" id="ARBA00023015"/>
    </source>
</evidence>
<keyword evidence="4" id="KW-0238">DNA-binding</keyword>
<comment type="caution">
    <text evidence="8">The sequence shown here is derived from an EMBL/GenBank/DDBJ whole genome shotgun (WGS) entry which is preliminary data.</text>
</comment>
<keyword evidence="3" id="KW-0805">Transcription regulation</keyword>
<dbReference type="PANTHER" id="PTHR31001">
    <property type="entry name" value="UNCHARACTERIZED TRANSCRIPTIONAL REGULATORY PROTEIN"/>
    <property type="match status" value="1"/>
</dbReference>
<dbReference type="Gene3D" id="4.10.240.10">
    <property type="entry name" value="Zn(2)-C6 fungal-type DNA-binding domain"/>
    <property type="match status" value="1"/>
</dbReference>
<feature type="domain" description="Zn(2)-C6 fungal-type" evidence="7">
    <location>
        <begin position="13"/>
        <end position="42"/>
    </location>
</feature>
<dbReference type="SMART" id="SM00066">
    <property type="entry name" value="GAL4"/>
    <property type="match status" value="1"/>
</dbReference>
<dbReference type="Proteomes" id="UP001610446">
    <property type="component" value="Unassembled WGS sequence"/>
</dbReference>
<dbReference type="SUPFAM" id="SSF57701">
    <property type="entry name" value="Zn2/Cys6 DNA-binding domain"/>
    <property type="match status" value="1"/>
</dbReference>
<accession>A0ABR4KD30</accession>
<keyword evidence="5" id="KW-0804">Transcription</keyword>
<dbReference type="PANTHER" id="PTHR31001:SF85">
    <property type="entry name" value="ZN(II)2CYS6 TRANSCRIPTION FACTOR (EUROFUNG)"/>
    <property type="match status" value="1"/>
</dbReference>
<keyword evidence="2" id="KW-0479">Metal-binding</keyword>
<dbReference type="CDD" id="cd12148">
    <property type="entry name" value="fungal_TF_MHR"/>
    <property type="match status" value="1"/>
</dbReference>
<dbReference type="PROSITE" id="PS50048">
    <property type="entry name" value="ZN2_CY6_FUNGAL_2"/>
    <property type="match status" value="1"/>
</dbReference>
<dbReference type="EMBL" id="JBFXLU010000039">
    <property type="protein sequence ID" value="KAL2850193.1"/>
    <property type="molecule type" value="Genomic_DNA"/>
</dbReference>
<evidence type="ECO:0000259" key="7">
    <source>
        <dbReference type="PROSITE" id="PS50048"/>
    </source>
</evidence>
<keyword evidence="6" id="KW-0539">Nucleus</keyword>
<evidence type="ECO:0000256" key="5">
    <source>
        <dbReference type="ARBA" id="ARBA00023163"/>
    </source>
</evidence>
<evidence type="ECO:0000313" key="8">
    <source>
        <dbReference type="EMBL" id="KAL2850193.1"/>
    </source>
</evidence>
<evidence type="ECO:0000256" key="2">
    <source>
        <dbReference type="ARBA" id="ARBA00022723"/>
    </source>
</evidence>
<reference evidence="8 9" key="1">
    <citation type="submission" date="2024-07" db="EMBL/GenBank/DDBJ databases">
        <title>Section-level genome sequencing and comparative genomics of Aspergillus sections Usti and Cavernicolus.</title>
        <authorList>
            <consortium name="Lawrence Berkeley National Laboratory"/>
            <person name="Nybo J.L."/>
            <person name="Vesth T.C."/>
            <person name="Theobald S."/>
            <person name="Frisvad J.C."/>
            <person name="Larsen T.O."/>
            <person name="Kjaerboelling I."/>
            <person name="Rothschild-Mancinelli K."/>
            <person name="Lyhne E.K."/>
            <person name="Kogle M.E."/>
            <person name="Barry K."/>
            <person name="Clum A."/>
            <person name="Na H."/>
            <person name="Ledsgaard L."/>
            <person name="Lin J."/>
            <person name="Lipzen A."/>
            <person name="Kuo A."/>
            <person name="Riley R."/>
            <person name="Mondo S."/>
            <person name="Labutti K."/>
            <person name="Haridas S."/>
            <person name="Pangalinan J."/>
            <person name="Salamov A.A."/>
            <person name="Simmons B.A."/>
            <person name="Magnuson J.K."/>
            <person name="Chen J."/>
            <person name="Drula E."/>
            <person name="Henrissat B."/>
            <person name="Wiebenga A."/>
            <person name="Lubbers R.J."/>
            <person name="Gomes A.C."/>
            <person name="Makela M.R."/>
            <person name="Stajich J."/>
            <person name="Grigoriev I.V."/>
            <person name="Mortensen U.H."/>
            <person name="De Vries R.P."/>
            <person name="Baker S.E."/>
            <person name="Andersen M.R."/>
        </authorList>
    </citation>
    <scope>NUCLEOTIDE SEQUENCE [LARGE SCALE GENOMIC DNA]</scope>
    <source>
        <strain evidence="8 9">CBS 123904</strain>
    </source>
</reference>
<dbReference type="InterPro" id="IPR050613">
    <property type="entry name" value="Sec_Metabolite_Reg"/>
</dbReference>
<dbReference type="InterPro" id="IPR036864">
    <property type="entry name" value="Zn2-C6_fun-type_DNA-bd_sf"/>
</dbReference>
<name>A0ABR4KD30_9EURO</name>
<evidence type="ECO:0000256" key="1">
    <source>
        <dbReference type="ARBA" id="ARBA00004123"/>
    </source>
</evidence>
<dbReference type="InterPro" id="IPR001138">
    <property type="entry name" value="Zn2Cys6_DnaBD"/>
</dbReference>
<evidence type="ECO:0000256" key="4">
    <source>
        <dbReference type="ARBA" id="ARBA00023125"/>
    </source>
</evidence>
<dbReference type="PROSITE" id="PS00463">
    <property type="entry name" value="ZN2_CY6_FUNGAL_1"/>
    <property type="match status" value="1"/>
</dbReference>
<evidence type="ECO:0000256" key="6">
    <source>
        <dbReference type="ARBA" id="ARBA00023242"/>
    </source>
</evidence>
<gene>
    <name evidence="8" type="ORF">BJY01DRAFT_245660</name>
</gene>
<keyword evidence="9" id="KW-1185">Reference proteome</keyword>
<sequence>MYASEVPFKHLNACNKCAVRKVKCDKKEPCGACHRARAECTYPTIVHRPRKRKFQYPPEVLMQKLGEYEDLLCRNNIPFTPLPANDVDAVTPNIAGAASGGSRSSPLGHVGLLNARDTDRQSLSDIQGPAFNNTVTIGGLVLNHDGSKNYEHSMLATLSKEFTPNTPQAESTSTSSGRSLVCQMLLPPIGPAQSSLVIPASHEDKLWSIFLRDVDPITKVIHWPVVDQLRKRRLSAKPTPACFDALLASIYACSIVPIREVECQTMFGRGRAVLVQHYTAAARNALFELDFLHSLDLMLVQALALLLTSIHHLSEPSFFWSILGIVIRKAQTIGLHRDGTSLGLSPYECEIRRRVWWYLVALDMRASELAGAANSIVSQPWDTNFPTNIDDQYLHPEIRFLTPATDGLTDMSFCLFQYEAVRLVRSAYLAASPEVMLRNSPRMLISLERIKAFRRTVEDRFLRFCDPVIPVHFMLNTFARLTLCKMQTFSQEIRPRERRPQQSSLWDSGSKLTYGLRMLEYDRLLHSNQSVHGFRWFIYAQFPWGALIWLLQSMLTKDWGAREENTWHHVETLYQRYPEMYDEDRGLHRLVNNLVLRVWWLRHALRKGAALPSEVEPTPHFITELLSKPYIRNDQVAPVEPHETIPNEGTHGAAPITSEATTMEQLDNWDQLLFTHAASPESNFDFSAWLT</sequence>
<proteinExistence type="predicted"/>
<dbReference type="InterPro" id="IPR007219">
    <property type="entry name" value="XnlR_reg_dom"/>
</dbReference>
<evidence type="ECO:0000313" key="9">
    <source>
        <dbReference type="Proteomes" id="UP001610446"/>
    </source>
</evidence>